<accession>U3TF50</accession>
<dbReference type="GO" id="GO:0006772">
    <property type="term" value="P:thiamine metabolic process"/>
    <property type="evidence" value="ECO:0007669"/>
    <property type="project" value="InterPro"/>
</dbReference>
<dbReference type="InterPro" id="IPR050967">
    <property type="entry name" value="Thiamine_Salvage_TenA"/>
</dbReference>
<dbReference type="GO" id="GO:0005829">
    <property type="term" value="C:cytosol"/>
    <property type="evidence" value="ECO:0007669"/>
    <property type="project" value="TreeGrafter"/>
</dbReference>
<dbReference type="Gene3D" id="1.20.910.10">
    <property type="entry name" value="Heme oxygenase-like"/>
    <property type="match status" value="1"/>
</dbReference>
<evidence type="ECO:0000313" key="2">
    <source>
        <dbReference type="EMBL" id="BAN89964.1"/>
    </source>
</evidence>
<keyword evidence="3" id="KW-1185">Reference proteome</keyword>
<sequence>MVPHMGESSLSERLKRDNNDLWALLPQHPFVKALYSGDLPLDRFRFYAVQDYNYLVGLVKSLSLAASKSWDFDVARLALSHASFLASTEMENYEKLLGELGLSLSEVLREEPAPTNEAYVNFMIATCSTGTALECMVSLLPCYWSYRDIALANRELLENNGVDLYRRWASVYLSREYGDAVDEYRRAVDRLWEEEGGVYQRLNRIFRKAVRYEYMFWDMAWNMEKWPV</sequence>
<dbReference type="InterPro" id="IPR016084">
    <property type="entry name" value="Haem_Oase-like_multi-hlx"/>
</dbReference>
<dbReference type="PANTHER" id="PTHR43198:SF2">
    <property type="entry name" value="SI:CH1073-67J19.1-RELATED"/>
    <property type="match status" value="1"/>
</dbReference>
<gene>
    <name evidence="2" type="primary">tenA</name>
    <name evidence="2" type="ORF">ACAM_0495</name>
</gene>
<dbReference type="KEGG" id="acj:ACAM_0495"/>
<dbReference type="CDD" id="cd19363">
    <property type="entry name" value="TenA_C_PH1161-like"/>
    <property type="match status" value="1"/>
</dbReference>
<feature type="domain" description="Thiaminase-2/PQQC" evidence="1">
    <location>
        <begin position="20"/>
        <end position="222"/>
    </location>
</feature>
<dbReference type="eggNOG" id="arCOG01128">
    <property type="taxonomic scope" value="Archaea"/>
</dbReference>
<dbReference type="GO" id="GO:0050334">
    <property type="term" value="F:thiaminase activity"/>
    <property type="evidence" value="ECO:0007669"/>
    <property type="project" value="InterPro"/>
</dbReference>
<dbReference type="EMBL" id="AP012489">
    <property type="protein sequence ID" value="BAN89964.1"/>
    <property type="molecule type" value="Genomic_DNA"/>
</dbReference>
<protein>
    <submittedName>
        <fullName evidence="2">Transcriptional activator TenA-like protein</fullName>
    </submittedName>
</protein>
<dbReference type="InterPro" id="IPR027574">
    <property type="entry name" value="Thiaminase_II"/>
</dbReference>
<dbReference type="Pfam" id="PF03070">
    <property type="entry name" value="TENA_THI-4"/>
    <property type="match status" value="1"/>
</dbReference>
<dbReference type="Proteomes" id="UP000016887">
    <property type="component" value="Chromosome"/>
</dbReference>
<proteinExistence type="predicted"/>
<dbReference type="InterPro" id="IPR004305">
    <property type="entry name" value="Thiaminase-2/PQQC"/>
</dbReference>
<organism evidence="2 3">
    <name type="scientific">Aeropyrum camini SY1 = JCM 12091</name>
    <dbReference type="NCBI Taxonomy" id="1198449"/>
    <lineage>
        <taxon>Archaea</taxon>
        <taxon>Thermoproteota</taxon>
        <taxon>Thermoprotei</taxon>
        <taxon>Desulfurococcales</taxon>
        <taxon>Desulfurococcaceae</taxon>
        <taxon>Aeropyrum</taxon>
    </lineage>
</organism>
<dbReference type="AlphaFoldDB" id="U3TF50"/>
<dbReference type="STRING" id="1198449.ACAM_0495"/>
<dbReference type="PATRIC" id="fig|1198449.6.peg.500"/>
<dbReference type="SUPFAM" id="SSF48613">
    <property type="entry name" value="Heme oxygenase-like"/>
    <property type="match status" value="1"/>
</dbReference>
<name>U3TF50_9CREN</name>
<evidence type="ECO:0000313" key="3">
    <source>
        <dbReference type="Proteomes" id="UP000016887"/>
    </source>
</evidence>
<reference evidence="2 3" key="1">
    <citation type="journal article" date="2013" name="Appl. Environ. Microbiol.">
        <title>Variation of the Virus-Related Elements within Syntenic Genomes of the Hyperthermophilic Archaeon Aeropyrum.</title>
        <authorList>
            <person name="Daifuku T."/>
            <person name="Yoshida T."/>
            <person name="Kitamura T."/>
            <person name="Kawaichi S."/>
            <person name="Inoue T."/>
            <person name="Nomura K."/>
            <person name="Yoshida Y."/>
            <person name="Kuno S."/>
            <person name="Sako Y."/>
        </authorList>
    </citation>
    <scope>NUCLEOTIDE SEQUENCE [LARGE SCALE GENOMIC DNA]</scope>
    <source>
        <strain evidence="2 3">SY1</strain>
    </source>
</reference>
<dbReference type="PANTHER" id="PTHR43198">
    <property type="entry name" value="BIFUNCTIONAL TH2 PROTEIN"/>
    <property type="match status" value="1"/>
</dbReference>
<evidence type="ECO:0000259" key="1">
    <source>
        <dbReference type="Pfam" id="PF03070"/>
    </source>
</evidence>
<dbReference type="NCBIfam" id="TIGR04306">
    <property type="entry name" value="salvage_TenA"/>
    <property type="match status" value="1"/>
</dbReference>